<keyword evidence="10" id="KW-1185">Reference proteome</keyword>
<evidence type="ECO:0000313" key="9">
    <source>
        <dbReference type="EMBL" id="MDI1489849.1"/>
    </source>
</evidence>
<evidence type="ECO:0000313" key="10">
    <source>
        <dbReference type="Proteomes" id="UP001161017"/>
    </source>
</evidence>
<dbReference type="InterPro" id="IPR029063">
    <property type="entry name" value="SAM-dependent_MTases_sf"/>
</dbReference>
<evidence type="ECO:0000256" key="4">
    <source>
        <dbReference type="ARBA" id="ARBA00022679"/>
    </source>
</evidence>
<feature type="domain" description="Ribosomal RNA methyltransferase FtsJ" evidence="8">
    <location>
        <begin position="5"/>
        <end position="240"/>
    </location>
</feature>
<evidence type="ECO:0000259" key="8">
    <source>
        <dbReference type="Pfam" id="PF01728"/>
    </source>
</evidence>
<name>A0AA43QQH2_9LECA</name>
<dbReference type="GO" id="GO:0008650">
    <property type="term" value="F:rRNA (uridine-2'-O-)-methyltransferase activity"/>
    <property type="evidence" value="ECO:0007669"/>
    <property type="project" value="TreeGrafter"/>
</dbReference>
<comment type="similarity">
    <text evidence="1">Belongs to the class I-like SAM-binding methyltransferase superfamily. RNA methyltransferase RlmE family.</text>
</comment>
<dbReference type="GO" id="GO:0005739">
    <property type="term" value="C:mitochondrion"/>
    <property type="evidence" value="ECO:0007669"/>
    <property type="project" value="TreeGrafter"/>
</dbReference>
<evidence type="ECO:0000256" key="5">
    <source>
        <dbReference type="ARBA" id="ARBA00022691"/>
    </source>
</evidence>
<feature type="compositionally biased region" description="Basic and acidic residues" evidence="7">
    <location>
        <begin position="221"/>
        <end position="232"/>
    </location>
</feature>
<proteinExistence type="inferred from homology"/>
<dbReference type="PANTHER" id="PTHR10920">
    <property type="entry name" value="RIBOSOMAL RNA METHYLTRANSFERASE"/>
    <property type="match status" value="1"/>
</dbReference>
<evidence type="ECO:0000256" key="7">
    <source>
        <dbReference type="SAM" id="MobiDB-lite"/>
    </source>
</evidence>
<evidence type="ECO:0000256" key="3">
    <source>
        <dbReference type="ARBA" id="ARBA00022603"/>
    </source>
</evidence>
<keyword evidence="5" id="KW-0949">S-adenosyl-L-methionine</keyword>
<dbReference type="AlphaFoldDB" id="A0AA43QQH2"/>
<dbReference type="Pfam" id="PF01728">
    <property type="entry name" value="FtsJ"/>
    <property type="match status" value="1"/>
</dbReference>
<dbReference type="PANTHER" id="PTHR10920:SF18">
    <property type="entry name" value="RRNA METHYLTRANSFERASE 2, MITOCHONDRIAL"/>
    <property type="match status" value="1"/>
</dbReference>
<evidence type="ECO:0000256" key="2">
    <source>
        <dbReference type="ARBA" id="ARBA00022552"/>
    </source>
</evidence>
<feature type="region of interest" description="Disordered" evidence="7">
    <location>
        <begin position="218"/>
        <end position="242"/>
    </location>
</feature>
<keyword evidence="2" id="KW-0698">rRNA processing</keyword>
<evidence type="ECO:0000256" key="1">
    <source>
        <dbReference type="ARBA" id="ARBA00009258"/>
    </source>
</evidence>
<evidence type="ECO:0000256" key="6">
    <source>
        <dbReference type="ARBA" id="ARBA00041184"/>
    </source>
</evidence>
<gene>
    <name evidence="9" type="primary">MRM2</name>
    <name evidence="9" type="ORF">OHK93_001047</name>
</gene>
<feature type="region of interest" description="Disordered" evidence="7">
    <location>
        <begin position="93"/>
        <end position="118"/>
    </location>
</feature>
<dbReference type="SUPFAM" id="SSF53335">
    <property type="entry name" value="S-adenosyl-L-methionine-dependent methyltransferases"/>
    <property type="match status" value="1"/>
</dbReference>
<comment type="caution">
    <text evidence="9">The sequence shown here is derived from an EMBL/GenBank/DDBJ whole genome shotgun (WGS) entry which is preliminary data.</text>
</comment>
<dbReference type="Proteomes" id="UP001161017">
    <property type="component" value="Unassembled WGS sequence"/>
</dbReference>
<feature type="non-terminal residue" evidence="9">
    <location>
        <position position="1"/>
    </location>
</feature>
<keyword evidence="3 9" id="KW-0489">Methyltransferase</keyword>
<protein>
    <recommendedName>
        <fullName evidence="6">rRNA methyltransferase 2, mitochondrial</fullName>
    </recommendedName>
</protein>
<keyword evidence="4 9" id="KW-0808">Transferase</keyword>
<dbReference type="InterPro" id="IPR050082">
    <property type="entry name" value="RNA_methyltr_RlmE"/>
</dbReference>
<dbReference type="Gene3D" id="3.40.50.150">
    <property type="entry name" value="Vaccinia Virus protein VP39"/>
    <property type="match status" value="1"/>
</dbReference>
<reference evidence="9" key="1">
    <citation type="journal article" date="2023" name="Genome Biol. Evol.">
        <title>First Whole Genome Sequence and Flow Cytometry Genome Size Data for the Lichen-Forming Fungus Ramalina farinacea (Ascomycota).</title>
        <authorList>
            <person name="Llewellyn T."/>
            <person name="Mian S."/>
            <person name="Hill R."/>
            <person name="Leitch I.J."/>
            <person name="Gaya E."/>
        </authorList>
    </citation>
    <scope>NUCLEOTIDE SEQUENCE</scope>
    <source>
        <strain evidence="9">LIQ254RAFAR</strain>
    </source>
</reference>
<dbReference type="InterPro" id="IPR002877">
    <property type="entry name" value="RNA_MeTrfase_FtsJ_dom"/>
</dbReference>
<organism evidence="9 10">
    <name type="scientific">Ramalina farinacea</name>
    <dbReference type="NCBI Taxonomy" id="258253"/>
    <lineage>
        <taxon>Eukaryota</taxon>
        <taxon>Fungi</taxon>
        <taxon>Dikarya</taxon>
        <taxon>Ascomycota</taxon>
        <taxon>Pezizomycotina</taxon>
        <taxon>Lecanoromycetes</taxon>
        <taxon>OSLEUM clade</taxon>
        <taxon>Lecanoromycetidae</taxon>
        <taxon>Lecanorales</taxon>
        <taxon>Lecanorineae</taxon>
        <taxon>Ramalinaceae</taxon>
        <taxon>Ramalina</taxon>
    </lineage>
</organism>
<dbReference type="EMBL" id="JAPUFD010000010">
    <property type="protein sequence ID" value="MDI1489849.1"/>
    <property type="molecule type" value="Genomic_DNA"/>
</dbReference>
<sequence>LYRQGYAPGSWSQVAVDRTFPNGRVVGIDIIPALPPKGVSTIQGNFLAPSVQAEVKNYLLESDQGKTKRKLGLGTGTGDEMIPTVERDESSMDHTEAGKKAAGFLPPDRTGQQTGQQSSVIVGDTGSHVVDVILSDMSEPWAQTDGFWKRSLSNPYYRMMNTSGMPFRDHAGSMDLCNAALTFARDVLRTGGHFVCKFYQGAEDKNLEEQLKQLFSKVHREKPESSRGESKESYFVALRRKS</sequence>
<accession>A0AA43QQH2</accession>